<dbReference type="AlphaFoldDB" id="A0A4Q0U9G1"/>
<dbReference type="Gene3D" id="3.30.1370.110">
    <property type="match status" value="1"/>
</dbReference>
<dbReference type="InterPro" id="IPR002625">
    <property type="entry name" value="Smr_dom"/>
</dbReference>
<protein>
    <submittedName>
        <fullName evidence="2">DUF2027 domain-containing protein</fullName>
    </submittedName>
</protein>
<proteinExistence type="predicted"/>
<evidence type="ECO:0000313" key="2">
    <source>
        <dbReference type="EMBL" id="HJE38139.1"/>
    </source>
</evidence>
<evidence type="ECO:0000256" key="1">
    <source>
        <dbReference type="SAM" id="MobiDB-lite"/>
    </source>
</evidence>
<sequence length="360" mass="41041">MAKIGDLVRFLNSVGGGRVTRIEGRIAYVDDDGFETPMLMNELVVVSPAESQIAKVAATQAEETKTKESSRLPEPSAQKAYSPAPVEVFETPTGDRLNIVLGYEAADLKQLSTTTFDAYIVNDSNYYLSLCYMISNDGKQWNLVTDTVIEPNTQALIDEIGREKLSDMTYVAVQYVAYKKGKPFERKLPVWFEQKMDMTKFFKLHCFKDNVYFESPVIAVEIVINDRQHQPTLINEETLKKALETKIKEDKPRQRPVKKFSHRKDTESLLEVDLHINELLDNTAGMSAADILNYQIDTFRKVMDANLTNHGRKIVFIHGKGEGVLRKAIEKELNYRYKKHRYQDASFKEYGFGATQVTIV</sequence>
<reference evidence="2" key="1">
    <citation type="journal article" date="2021" name="PeerJ">
        <title>Extensive microbial diversity within the chicken gut microbiome revealed by metagenomics and culture.</title>
        <authorList>
            <person name="Gilroy R."/>
            <person name="Ravi A."/>
            <person name="Getino M."/>
            <person name="Pursley I."/>
            <person name="Horton D.L."/>
            <person name="Alikhan N.F."/>
            <person name="Baker D."/>
            <person name="Gharbi K."/>
            <person name="Hall N."/>
            <person name="Watson M."/>
            <person name="Adriaenssens E.M."/>
            <person name="Foster-Nyarko E."/>
            <person name="Jarju S."/>
            <person name="Secka A."/>
            <person name="Antonio M."/>
            <person name="Oren A."/>
            <person name="Chaudhuri R.R."/>
            <person name="La Ragione R."/>
            <person name="Hildebrand F."/>
            <person name="Pallen M.J."/>
        </authorList>
    </citation>
    <scope>NUCLEOTIDE SEQUENCE</scope>
    <source>
        <strain evidence="2">4100</strain>
    </source>
</reference>
<dbReference type="Proteomes" id="UP000711407">
    <property type="component" value="Unassembled WGS sequence"/>
</dbReference>
<feature type="region of interest" description="Disordered" evidence="1">
    <location>
        <begin position="59"/>
        <end position="83"/>
    </location>
</feature>
<dbReference type="Pfam" id="PF01713">
    <property type="entry name" value="Smr"/>
    <property type="match status" value="1"/>
</dbReference>
<reference evidence="2" key="2">
    <citation type="submission" date="2021-09" db="EMBL/GenBank/DDBJ databases">
        <authorList>
            <person name="Gilroy R."/>
        </authorList>
    </citation>
    <scope>NUCLEOTIDE SEQUENCE</scope>
    <source>
        <strain evidence="2">4100</strain>
    </source>
</reference>
<dbReference type="InterPro" id="IPR018598">
    <property type="entry name" value="DUF2027"/>
</dbReference>
<dbReference type="EMBL" id="DYXT01000001">
    <property type="protein sequence ID" value="HJE38139.1"/>
    <property type="molecule type" value="Genomic_DNA"/>
</dbReference>
<accession>A0A4Q0U9G1</accession>
<evidence type="ECO:0000313" key="3">
    <source>
        <dbReference type="Proteomes" id="UP000711407"/>
    </source>
</evidence>
<dbReference type="InterPro" id="IPR036781">
    <property type="entry name" value="Smr_assoc-like_sf"/>
</dbReference>
<comment type="caution">
    <text evidence="2">The sequence shown here is derived from an EMBL/GenBank/DDBJ whole genome shotgun (WGS) entry which is preliminary data.</text>
</comment>
<organism evidence="2 3">
    <name type="scientific">Candidatus Amulumruptor caecigallinarius</name>
    <dbReference type="NCBI Taxonomy" id="2109911"/>
    <lineage>
        <taxon>Bacteria</taxon>
        <taxon>Pseudomonadati</taxon>
        <taxon>Bacteroidota</taxon>
        <taxon>Bacteroidia</taxon>
        <taxon>Bacteroidales</taxon>
        <taxon>Muribaculaceae</taxon>
        <taxon>Candidatus Amulumruptor</taxon>
    </lineage>
</organism>
<dbReference type="PROSITE" id="PS50828">
    <property type="entry name" value="SMR"/>
    <property type="match status" value="1"/>
</dbReference>
<dbReference type="InterPro" id="IPR036063">
    <property type="entry name" value="Smr_dom_sf"/>
</dbReference>
<name>A0A4Q0U9G1_9BACT</name>
<dbReference type="Gene3D" id="2.60.40.1600">
    <property type="entry name" value="Smr-associated-like"/>
    <property type="match status" value="1"/>
</dbReference>
<dbReference type="Pfam" id="PF09640">
    <property type="entry name" value="DUF2027"/>
    <property type="match status" value="1"/>
</dbReference>
<feature type="compositionally biased region" description="Basic and acidic residues" evidence="1">
    <location>
        <begin position="62"/>
        <end position="71"/>
    </location>
</feature>
<gene>
    <name evidence="2" type="ORF">K8V47_00015</name>
</gene>
<dbReference type="SUPFAM" id="SSF158949">
    <property type="entry name" value="Smr-associated domain-like"/>
    <property type="match status" value="1"/>
</dbReference>